<proteinExistence type="predicted"/>
<evidence type="ECO:0000256" key="1">
    <source>
        <dbReference type="SAM" id="SignalP"/>
    </source>
</evidence>
<name>A0A2R8BU93_9RHOB</name>
<dbReference type="AlphaFoldDB" id="A0A2R8BU93"/>
<protein>
    <submittedName>
        <fullName evidence="2">Uncharacterized protein</fullName>
    </submittedName>
</protein>
<dbReference type="OrthoDB" id="7666115at2"/>
<accession>A0A2R8BU93</accession>
<reference evidence="2 3" key="1">
    <citation type="submission" date="2018-03" db="EMBL/GenBank/DDBJ databases">
        <authorList>
            <person name="Keele B.F."/>
        </authorList>
    </citation>
    <scope>NUCLEOTIDE SEQUENCE [LARGE SCALE GENOMIC DNA]</scope>
    <source>
        <strain evidence="2 3">CECT 8504</strain>
    </source>
</reference>
<gene>
    <name evidence="2" type="ORF">PAA8504_01537</name>
</gene>
<evidence type="ECO:0000313" key="2">
    <source>
        <dbReference type="EMBL" id="SPJ23722.1"/>
    </source>
</evidence>
<sequence>MTQRETPCFTGPTALLATLGLALFLALSPAHGGNEGPAYAKGDTLPPDTPLAAVFPGLDLPRLDKTEGYMRFDEYIYRAKRKTLIVLEVIEIGTVILW</sequence>
<dbReference type="RefSeq" id="WP_108893593.1">
    <property type="nucleotide sequence ID" value="NZ_ONZF01000003.1"/>
</dbReference>
<dbReference type="EMBL" id="ONZF01000003">
    <property type="protein sequence ID" value="SPJ23722.1"/>
    <property type="molecule type" value="Genomic_DNA"/>
</dbReference>
<keyword evidence="1" id="KW-0732">Signal</keyword>
<feature type="chain" id="PRO_5015304509" evidence="1">
    <location>
        <begin position="33"/>
        <end position="98"/>
    </location>
</feature>
<keyword evidence="3" id="KW-1185">Reference proteome</keyword>
<evidence type="ECO:0000313" key="3">
    <source>
        <dbReference type="Proteomes" id="UP000244912"/>
    </source>
</evidence>
<feature type="signal peptide" evidence="1">
    <location>
        <begin position="1"/>
        <end position="32"/>
    </location>
</feature>
<organism evidence="2 3">
    <name type="scientific">Palleronia abyssalis</name>
    <dbReference type="NCBI Taxonomy" id="1501240"/>
    <lineage>
        <taxon>Bacteria</taxon>
        <taxon>Pseudomonadati</taxon>
        <taxon>Pseudomonadota</taxon>
        <taxon>Alphaproteobacteria</taxon>
        <taxon>Rhodobacterales</taxon>
        <taxon>Roseobacteraceae</taxon>
        <taxon>Palleronia</taxon>
    </lineage>
</organism>
<dbReference type="Proteomes" id="UP000244912">
    <property type="component" value="Unassembled WGS sequence"/>
</dbReference>